<sequence length="153" mass="16734">MCLKYDNLLLRSLRSTNEILKCALLTSEKGAGRASPTKFVGIPMEVFLKQNFTWAPVPLPWPPAPAPARPRHDMSRRNLGFLVPPNIFFSLHLQESFGDVVNSNAIDFAGVQVPATSFGQLGRGVLTHFAAGIAGCRHRNASAAFTQNSTDER</sequence>
<organism evidence="1 2">
    <name type="scientific">Eumeta variegata</name>
    <name type="common">Bagworm moth</name>
    <name type="synonym">Eumeta japonica</name>
    <dbReference type="NCBI Taxonomy" id="151549"/>
    <lineage>
        <taxon>Eukaryota</taxon>
        <taxon>Metazoa</taxon>
        <taxon>Ecdysozoa</taxon>
        <taxon>Arthropoda</taxon>
        <taxon>Hexapoda</taxon>
        <taxon>Insecta</taxon>
        <taxon>Pterygota</taxon>
        <taxon>Neoptera</taxon>
        <taxon>Endopterygota</taxon>
        <taxon>Lepidoptera</taxon>
        <taxon>Glossata</taxon>
        <taxon>Ditrysia</taxon>
        <taxon>Tineoidea</taxon>
        <taxon>Psychidae</taxon>
        <taxon>Oiketicinae</taxon>
        <taxon>Eumeta</taxon>
    </lineage>
</organism>
<comment type="caution">
    <text evidence="1">The sequence shown here is derived from an EMBL/GenBank/DDBJ whole genome shotgun (WGS) entry which is preliminary data.</text>
</comment>
<evidence type="ECO:0000313" key="2">
    <source>
        <dbReference type="Proteomes" id="UP000299102"/>
    </source>
</evidence>
<dbReference type="EMBL" id="BGZK01000510">
    <property type="protein sequence ID" value="GBP47814.1"/>
    <property type="molecule type" value="Genomic_DNA"/>
</dbReference>
<accession>A0A4C1WCD3</accession>
<dbReference type="Proteomes" id="UP000299102">
    <property type="component" value="Unassembled WGS sequence"/>
</dbReference>
<dbReference type="AlphaFoldDB" id="A0A4C1WCD3"/>
<gene>
    <name evidence="1" type="ORF">EVAR_79663_1</name>
</gene>
<name>A0A4C1WCD3_EUMVA</name>
<evidence type="ECO:0000313" key="1">
    <source>
        <dbReference type="EMBL" id="GBP47814.1"/>
    </source>
</evidence>
<protein>
    <submittedName>
        <fullName evidence="1">Uncharacterized protein</fullName>
    </submittedName>
</protein>
<proteinExistence type="predicted"/>
<reference evidence="1 2" key="1">
    <citation type="journal article" date="2019" name="Commun. Biol.">
        <title>The bagworm genome reveals a unique fibroin gene that provides high tensile strength.</title>
        <authorList>
            <person name="Kono N."/>
            <person name="Nakamura H."/>
            <person name="Ohtoshi R."/>
            <person name="Tomita M."/>
            <person name="Numata K."/>
            <person name="Arakawa K."/>
        </authorList>
    </citation>
    <scope>NUCLEOTIDE SEQUENCE [LARGE SCALE GENOMIC DNA]</scope>
</reference>
<keyword evidence="2" id="KW-1185">Reference proteome</keyword>